<dbReference type="Gene3D" id="1.25.40.10">
    <property type="entry name" value="Tetratricopeptide repeat domain"/>
    <property type="match status" value="1"/>
</dbReference>
<evidence type="ECO:0000256" key="2">
    <source>
        <dbReference type="ARBA" id="ARBA00023125"/>
    </source>
</evidence>
<dbReference type="InterPro" id="IPR011990">
    <property type="entry name" value="TPR-like_helical_dom_sf"/>
</dbReference>
<keyword evidence="6" id="KW-1185">Reference proteome</keyword>
<dbReference type="EMBL" id="PJBV01000018">
    <property type="protein sequence ID" value="PKH40442.1"/>
    <property type="molecule type" value="Genomic_DNA"/>
</dbReference>
<dbReference type="SUPFAM" id="SSF46894">
    <property type="entry name" value="C-terminal effector domain of the bipartite response regulators"/>
    <property type="match status" value="1"/>
</dbReference>
<keyword evidence="3" id="KW-0804">Transcription</keyword>
<dbReference type="CDD" id="cd06170">
    <property type="entry name" value="LuxR_C_like"/>
    <property type="match status" value="1"/>
</dbReference>
<name>A0ABX4QVW3_9ACTN</name>
<protein>
    <submittedName>
        <fullName evidence="5">LuxR family transcriptional regulator</fullName>
    </submittedName>
</protein>
<evidence type="ECO:0000313" key="6">
    <source>
        <dbReference type="Proteomes" id="UP000233565"/>
    </source>
</evidence>
<organism evidence="5 6">
    <name type="scientific">Nocardioides alpinus</name>
    <dbReference type="NCBI Taxonomy" id="748909"/>
    <lineage>
        <taxon>Bacteria</taxon>
        <taxon>Bacillati</taxon>
        <taxon>Actinomycetota</taxon>
        <taxon>Actinomycetes</taxon>
        <taxon>Propionibacteriales</taxon>
        <taxon>Nocardioidaceae</taxon>
        <taxon>Nocardioides</taxon>
    </lineage>
</organism>
<keyword evidence="2" id="KW-0238">DNA-binding</keyword>
<dbReference type="InterPro" id="IPR000792">
    <property type="entry name" value="Tscrpt_reg_LuxR_C"/>
</dbReference>
<dbReference type="Proteomes" id="UP000233565">
    <property type="component" value="Unassembled WGS sequence"/>
</dbReference>
<proteinExistence type="predicted"/>
<evidence type="ECO:0000256" key="3">
    <source>
        <dbReference type="ARBA" id="ARBA00023163"/>
    </source>
</evidence>
<comment type="caution">
    <text evidence="5">The sequence shown here is derived from an EMBL/GenBank/DDBJ whole genome shotgun (WGS) entry which is preliminary data.</text>
</comment>
<dbReference type="SUPFAM" id="SSF48452">
    <property type="entry name" value="TPR-like"/>
    <property type="match status" value="1"/>
</dbReference>
<dbReference type="PRINTS" id="PR00038">
    <property type="entry name" value="HTHLUXR"/>
</dbReference>
<sequence length="547" mass="57784">MSLAVLLAERESDRVRTTDDGADAVAELRAGRWVRAAELFTALTAETDDPHAHEGLAQAAWWLDDAATALGAREAAYRGFRAAGDDRGAARAAAALGYDSMLFGAGVAVGRGWLARSSDLLGERVDVPEVGWLSVRRAEVALNVDHDAAVALGHATNAREVGRATADADLVVVAAALAGFAHVRLGDVDAGMALLDSAAAAATAGDVDDLMWMGKICCWLISACQETHDLGRASDWCARVEEICLRRDLAPLFAVCRTQYASVLHASGDSRGAESTLVEVLAGLERSRRLSRLDAVSQLGEVRRRQGRLVEAEQLLGQAGYLPSALTSLAQLRLDEGDPSRAWSTVAELLRRIPTTQLLDRVDALAVAVPAALASGHELEARGAADELRRIADRVATSAITAHADAAEARMSGPGDDVPLWQDAVRRFHVAGLVFDEADARLELAEALHHGGDDAGAREEKARALAVLAPLRARADRSDAGPLTGRQVEVIRLIARGLNNSEIAAELQVSEHTVHRHVANIYTALDLGSRAAAAAYAVGHGLGRGAP</sequence>
<dbReference type="InterPro" id="IPR036388">
    <property type="entry name" value="WH-like_DNA-bd_sf"/>
</dbReference>
<dbReference type="PANTHER" id="PTHR44688">
    <property type="entry name" value="DNA-BINDING TRANSCRIPTIONAL ACTIVATOR DEVR_DOSR"/>
    <property type="match status" value="1"/>
</dbReference>
<reference evidence="5 6" key="1">
    <citation type="submission" date="2017-12" db="EMBL/GenBank/DDBJ databases">
        <title>Pharmacopeia of the Arctic Ocean.</title>
        <authorList>
            <person name="Collins E."/>
            <person name="Ducluzeau A.-L."/>
        </authorList>
    </citation>
    <scope>NUCLEOTIDE SEQUENCE [LARGE SCALE GENOMIC DNA]</scope>
    <source>
        <strain evidence="5 6">DSM 23325</strain>
    </source>
</reference>
<dbReference type="Pfam" id="PF00196">
    <property type="entry name" value="GerE"/>
    <property type="match status" value="1"/>
</dbReference>
<feature type="domain" description="HTH luxR-type" evidence="4">
    <location>
        <begin position="476"/>
        <end position="541"/>
    </location>
</feature>
<accession>A0ABX4QVW3</accession>
<evidence type="ECO:0000313" key="5">
    <source>
        <dbReference type="EMBL" id="PKH40442.1"/>
    </source>
</evidence>
<dbReference type="Gene3D" id="1.10.10.10">
    <property type="entry name" value="Winged helix-like DNA-binding domain superfamily/Winged helix DNA-binding domain"/>
    <property type="match status" value="1"/>
</dbReference>
<dbReference type="PROSITE" id="PS50043">
    <property type="entry name" value="HTH_LUXR_2"/>
    <property type="match status" value="1"/>
</dbReference>
<dbReference type="SMART" id="SM00421">
    <property type="entry name" value="HTH_LUXR"/>
    <property type="match status" value="1"/>
</dbReference>
<gene>
    <name evidence="5" type="ORF">CXG46_12430</name>
</gene>
<dbReference type="InterPro" id="IPR016032">
    <property type="entry name" value="Sig_transdc_resp-reg_C-effctor"/>
</dbReference>
<keyword evidence="1" id="KW-0805">Transcription regulation</keyword>
<evidence type="ECO:0000259" key="4">
    <source>
        <dbReference type="PROSITE" id="PS50043"/>
    </source>
</evidence>
<dbReference type="PANTHER" id="PTHR44688:SF16">
    <property type="entry name" value="DNA-BINDING TRANSCRIPTIONAL ACTIVATOR DEVR_DOSR"/>
    <property type="match status" value="1"/>
</dbReference>
<evidence type="ECO:0000256" key="1">
    <source>
        <dbReference type="ARBA" id="ARBA00023015"/>
    </source>
</evidence>